<name>A0A1L5NRN0_9HYPH</name>
<dbReference type="Proteomes" id="UP000184749">
    <property type="component" value="Plasmid pRgalIE4872c"/>
</dbReference>
<protein>
    <submittedName>
        <fullName evidence="2">Uncharacterized protein</fullName>
    </submittedName>
</protein>
<keyword evidence="2" id="KW-0614">Plasmid</keyword>
<feature type="region of interest" description="Disordered" evidence="1">
    <location>
        <begin position="36"/>
        <end position="74"/>
    </location>
</feature>
<evidence type="ECO:0000256" key="1">
    <source>
        <dbReference type="SAM" id="MobiDB-lite"/>
    </source>
</evidence>
<reference evidence="2 3" key="1">
    <citation type="submission" date="2016-09" db="EMBL/GenBank/DDBJ databases">
        <title>The complete genome sequences of Rhizobium gallicum, symbiovars gallicum and phaseoli, symbionts associated to common bean (Phaseolus vulgaris).</title>
        <authorList>
            <person name="Bustos P."/>
            <person name="Santamaria R.I."/>
            <person name="Perez-Carrascal O.M."/>
            <person name="Juarez S."/>
            <person name="Lozano L."/>
            <person name="Martinez-Flores I."/>
            <person name="Martinez-Romero E."/>
            <person name="Cevallos M."/>
            <person name="Romero D."/>
            <person name="Davila G."/>
            <person name="Gonzalez V."/>
        </authorList>
    </citation>
    <scope>NUCLEOTIDE SEQUENCE [LARGE SCALE GENOMIC DNA]</scope>
    <source>
        <strain evidence="2 3">IE4872</strain>
        <plasmid evidence="3">prgalie4872c</plasmid>
    </source>
</reference>
<proteinExistence type="predicted"/>
<organism evidence="2 3">
    <name type="scientific">Rhizobium gallicum</name>
    <dbReference type="NCBI Taxonomy" id="56730"/>
    <lineage>
        <taxon>Bacteria</taxon>
        <taxon>Pseudomonadati</taxon>
        <taxon>Pseudomonadota</taxon>
        <taxon>Alphaproteobacteria</taxon>
        <taxon>Hyphomicrobiales</taxon>
        <taxon>Rhizobiaceae</taxon>
        <taxon>Rhizobium/Agrobacterium group</taxon>
        <taxon>Rhizobium</taxon>
    </lineage>
</organism>
<accession>A0A1L5NRN0</accession>
<geneLocation type="plasmid" evidence="3">
    <name>prgalie4872c</name>
</geneLocation>
<gene>
    <name evidence="2" type="ORF">IE4872_PC00495</name>
</gene>
<dbReference type="AlphaFoldDB" id="A0A1L5NRN0"/>
<dbReference type="EMBL" id="CP017104">
    <property type="protein sequence ID" value="APO70509.1"/>
    <property type="molecule type" value="Genomic_DNA"/>
</dbReference>
<sequence>MLASLKMNGVAQAVGELTEQASPAFEAAIPILSQPRRPNRRSGLLPKAARLAPSRPSISSTRSNRRRGGGAPANRPFLSIPILLILDELGNLPFSASGGGLLFHRRHLSSGKAQWFRRRRTEI</sequence>
<evidence type="ECO:0000313" key="3">
    <source>
        <dbReference type="Proteomes" id="UP000184749"/>
    </source>
</evidence>
<evidence type="ECO:0000313" key="2">
    <source>
        <dbReference type="EMBL" id="APO70509.1"/>
    </source>
</evidence>